<dbReference type="FunFam" id="3.40.50.10140:FF:000007">
    <property type="entry name" value="Disease resistance protein (TIR-NBS-LRR class)"/>
    <property type="match status" value="1"/>
</dbReference>
<dbReference type="EC" id="3.2.2.6" evidence="1"/>
<evidence type="ECO:0000313" key="7">
    <source>
        <dbReference type="Proteomes" id="UP001324115"/>
    </source>
</evidence>
<organism evidence="6 7">
    <name type="scientific">Quercus rubra</name>
    <name type="common">Northern red oak</name>
    <name type="synonym">Quercus borealis</name>
    <dbReference type="NCBI Taxonomy" id="3512"/>
    <lineage>
        <taxon>Eukaryota</taxon>
        <taxon>Viridiplantae</taxon>
        <taxon>Streptophyta</taxon>
        <taxon>Embryophyta</taxon>
        <taxon>Tracheophyta</taxon>
        <taxon>Spermatophyta</taxon>
        <taxon>Magnoliopsida</taxon>
        <taxon>eudicotyledons</taxon>
        <taxon>Gunneridae</taxon>
        <taxon>Pentapetalae</taxon>
        <taxon>rosids</taxon>
        <taxon>fabids</taxon>
        <taxon>Fagales</taxon>
        <taxon>Fagaceae</taxon>
        <taxon>Quercus</taxon>
    </lineage>
</organism>
<dbReference type="AlphaFoldDB" id="A0AAN7ELT7"/>
<dbReference type="PANTHER" id="PTHR32009">
    <property type="entry name" value="TMV RESISTANCE PROTEIN N-LIKE"/>
    <property type="match status" value="1"/>
</dbReference>
<evidence type="ECO:0000256" key="4">
    <source>
        <dbReference type="ARBA" id="ARBA00047304"/>
    </source>
</evidence>
<reference evidence="6 7" key="1">
    <citation type="journal article" date="2023" name="G3 (Bethesda)">
        <title>A haplotype-resolved chromosome-scale genome for Quercus rubra L. provides insights into the genetics of adaptive traits for red oak species.</title>
        <authorList>
            <person name="Kapoor B."/>
            <person name="Jenkins J."/>
            <person name="Schmutz J."/>
            <person name="Zhebentyayeva T."/>
            <person name="Kuelheim C."/>
            <person name="Coggeshall M."/>
            <person name="Heim C."/>
            <person name="Lasky J.R."/>
            <person name="Leites L."/>
            <person name="Islam-Faridi N."/>
            <person name="Romero-Severson J."/>
            <person name="DeLeo V.L."/>
            <person name="Lucas S.M."/>
            <person name="Lazic D."/>
            <person name="Gailing O."/>
            <person name="Carlson J."/>
            <person name="Staton M."/>
        </authorList>
    </citation>
    <scope>NUCLEOTIDE SEQUENCE [LARGE SCALE GENOMIC DNA]</scope>
    <source>
        <strain evidence="6">Pseudo-F2</strain>
    </source>
</reference>
<dbReference type="Proteomes" id="UP001324115">
    <property type="component" value="Unassembled WGS sequence"/>
</dbReference>
<gene>
    <name evidence="6" type="ORF">RGQ29_031630</name>
</gene>
<dbReference type="EMBL" id="JAXUIC010000009">
    <property type="protein sequence ID" value="KAK4573754.1"/>
    <property type="molecule type" value="Genomic_DNA"/>
</dbReference>
<dbReference type="Pfam" id="PF01582">
    <property type="entry name" value="TIR"/>
    <property type="match status" value="1"/>
</dbReference>
<dbReference type="GO" id="GO:0061809">
    <property type="term" value="F:NAD+ nucleosidase activity, cyclic ADP-ribose generating"/>
    <property type="evidence" value="ECO:0007669"/>
    <property type="project" value="UniProtKB-EC"/>
</dbReference>
<proteinExistence type="predicted"/>
<dbReference type="PANTHER" id="PTHR32009:SF39">
    <property type="entry name" value="TIR DOMAIN-CONTAINING PROTEIN"/>
    <property type="match status" value="1"/>
</dbReference>
<dbReference type="SUPFAM" id="SSF52200">
    <property type="entry name" value="Toll/Interleukin receptor TIR domain"/>
    <property type="match status" value="1"/>
</dbReference>
<evidence type="ECO:0000256" key="3">
    <source>
        <dbReference type="ARBA" id="ARBA00023027"/>
    </source>
</evidence>
<evidence type="ECO:0000259" key="5">
    <source>
        <dbReference type="PROSITE" id="PS50104"/>
    </source>
</evidence>
<evidence type="ECO:0000313" key="6">
    <source>
        <dbReference type="EMBL" id="KAK4573754.1"/>
    </source>
</evidence>
<dbReference type="SMART" id="SM00255">
    <property type="entry name" value="TIR"/>
    <property type="match status" value="1"/>
</dbReference>
<dbReference type="GO" id="GO:0007165">
    <property type="term" value="P:signal transduction"/>
    <property type="evidence" value="ECO:0007669"/>
    <property type="project" value="InterPro"/>
</dbReference>
<keyword evidence="2" id="KW-0378">Hydrolase</keyword>
<comment type="caution">
    <text evidence="6">The sequence shown here is derived from an EMBL/GenBank/DDBJ whole genome shotgun (WGS) entry which is preliminary data.</text>
</comment>
<keyword evidence="3" id="KW-0520">NAD</keyword>
<evidence type="ECO:0000256" key="2">
    <source>
        <dbReference type="ARBA" id="ARBA00022801"/>
    </source>
</evidence>
<feature type="domain" description="TIR" evidence="5">
    <location>
        <begin position="19"/>
        <end position="150"/>
    </location>
</feature>
<comment type="catalytic activity">
    <reaction evidence="4">
        <text>NAD(+) + H2O = ADP-D-ribose + nicotinamide + H(+)</text>
        <dbReference type="Rhea" id="RHEA:16301"/>
        <dbReference type="ChEBI" id="CHEBI:15377"/>
        <dbReference type="ChEBI" id="CHEBI:15378"/>
        <dbReference type="ChEBI" id="CHEBI:17154"/>
        <dbReference type="ChEBI" id="CHEBI:57540"/>
        <dbReference type="ChEBI" id="CHEBI:57967"/>
        <dbReference type="EC" id="3.2.2.6"/>
    </reaction>
    <physiologicalReaction direction="left-to-right" evidence="4">
        <dbReference type="Rhea" id="RHEA:16302"/>
    </physiologicalReaction>
</comment>
<sequence length="185" mass="21567">MALVTCKGASSSSFTHQPKKFDVFLSFKGEDTRLGFVGHLYNALCQRGINTFIDNNLQRGEEISVGLLKVIESSRISIIVFSKNYASSKWCLDKLAKIVECKKKDQLVLSIFYNIDPSEVRYQKGKIGEALSKHEEKLKDYKVQSWREALFEAANIYGWHYQRRYVFNDNYNTFYEFHWFVIVGF</sequence>
<dbReference type="InterPro" id="IPR000157">
    <property type="entry name" value="TIR_dom"/>
</dbReference>
<dbReference type="Gene3D" id="3.40.50.10140">
    <property type="entry name" value="Toll/interleukin-1 receptor homology (TIR) domain"/>
    <property type="match status" value="1"/>
</dbReference>
<dbReference type="InterPro" id="IPR035897">
    <property type="entry name" value="Toll_tir_struct_dom_sf"/>
</dbReference>
<dbReference type="PROSITE" id="PS50104">
    <property type="entry name" value="TIR"/>
    <property type="match status" value="1"/>
</dbReference>
<accession>A0AAN7ELT7</accession>
<protein>
    <recommendedName>
        <fullName evidence="1">ADP-ribosyl cyclase/cyclic ADP-ribose hydrolase</fullName>
        <ecNumber evidence="1">3.2.2.6</ecNumber>
    </recommendedName>
</protein>
<evidence type="ECO:0000256" key="1">
    <source>
        <dbReference type="ARBA" id="ARBA00011982"/>
    </source>
</evidence>
<keyword evidence="7" id="KW-1185">Reference proteome</keyword>
<name>A0AAN7ELT7_QUERU</name>